<sequence length="281" mass="29993">MSAPPTNCPRCGAPTVPGDRLCFSCGQVLSDQPRTEPAARASEEDFTLPAAPAATPGPAAEERRGDIDSAGTVRPPWEDRARFGFWLALWLTWRDSVFRPVDFFRKLPPRTGLGPAIGYIMLLSGVALAFNIYWDTVRTVIAGGAEGGVLVTLFSGLLLLVFGGAFILAIYLGLLFVMVGLLHLGCMVAGAGRRGYEATFRATAYAAGPAAFAIFPFFGPLIGMIWGTVLLYIAVREVQRTTNGRTVLAFVVPLVAVTAFFMFLGILAALILATTDLDTAV</sequence>
<evidence type="ECO:0000256" key="2">
    <source>
        <dbReference type="ARBA" id="ARBA00022692"/>
    </source>
</evidence>
<dbReference type="EMBL" id="JAACAK010000026">
    <property type="protein sequence ID" value="NIR74147.1"/>
    <property type="molecule type" value="Genomic_DNA"/>
</dbReference>
<evidence type="ECO:0000256" key="4">
    <source>
        <dbReference type="ARBA" id="ARBA00023136"/>
    </source>
</evidence>
<feature type="transmembrane region" description="Helical" evidence="6">
    <location>
        <begin position="247"/>
        <end position="273"/>
    </location>
</feature>
<feature type="transmembrane region" description="Helical" evidence="6">
    <location>
        <begin position="210"/>
        <end position="235"/>
    </location>
</feature>
<feature type="transmembrane region" description="Helical" evidence="6">
    <location>
        <begin position="113"/>
        <end position="134"/>
    </location>
</feature>
<evidence type="ECO:0000313" key="9">
    <source>
        <dbReference type="Proteomes" id="UP000702544"/>
    </source>
</evidence>
<dbReference type="AlphaFoldDB" id="A0AAE5CA41"/>
<accession>A0AAE5CA41</accession>
<protein>
    <recommendedName>
        <fullName evidence="7">Yip1 domain-containing protein</fullName>
    </recommendedName>
</protein>
<dbReference type="GO" id="GO:0016020">
    <property type="term" value="C:membrane"/>
    <property type="evidence" value="ECO:0007669"/>
    <property type="project" value="UniProtKB-SubCell"/>
</dbReference>
<evidence type="ECO:0000259" key="7">
    <source>
        <dbReference type="Pfam" id="PF04893"/>
    </source>
</evidence>
<organism evidence="8 9">
    <name type="scientific">Candidatus Kutchimonas denitrificans</name>
    <dbReference type="NCBI Taxonomy" id="3056748"/>
    <lineage>
        <taxon>Bacteria</taxon>
        <taxon>Pseudomonadati</taxon>
        <taxon>Gemmatimonadota</taxon>
        <taxon>Gemmatimonadia</taxon>
        <taxon>Candidatus Palauibacterales</taxon>
        <taxon>Candidatus Palauibacteraceae</taxon>
        <taxon>Candidatus Kutchimonas</taxon>
    </lineage>
</organism>
<comment type="caution">
    <text evidence="8">The sequence shown here is derived from an EMBL/GenBank/DDBJ whole genome shotgun (WGS) entry which is preliminary data.</text>
</comment>
<comment type="subcellular location">
    <subcellularLocation>
        <location evidence="1">Membrane</location>
        <topology evidence="1">Multi-pass membrane protein</topology>
    </subcellularLocation>
</comment>
<gene>
    <name evidence="8" type="ORF">GWO12_03405</name>
</gene>
<reference evidence="8 9" key="1">
    <citation type="submission" date="2020-01" db="EMBL/GenBank/DDBJ databases">
        <title>Genomes assembled from Gulf of Kutch pelagic sediment metagenomes.</title>
        <authorList>
            <person name="Chandrashekar M."/>
            <person name="Mahajan M.S."/>
            <person name="Dave K.J."/>
            <person name="Vatsa P."/>
            <person name="Nathani N.M."/>
        </authorList>
    </citation>
    <scope>NUCLEOTIDE SEQUENCE [LARGE SCALE GENOMIC DNA]</scope>
    <source>
        <strain evidence="8">KS3-K002</strain>
    </source>
</reference>
<dbReference type="Pfam" id="PF04893">
    <property type="entry name" value="Yip1"/>
    <property type="match status" value="1"/>
</dbReference>
<feature type="domain" description="Yip1" evidence="7">
    <location>
        <begin position="96"/>
        <end position="263"/>
    </location>
</feature>
<feature type="compositionally biased region" description="Low complexity" evidence="5">
    <location>
        <begin position="49"/>
        <end position="59"/>
    </location>
</feature>
<keyword evidence="2 6" id="KW-0812">Transmembrane</keyword>
<keyword evidence="3 6" id="KW-1133">Transmembrane helix</keyword>
<dbReference type="Proteomes" id="UP000702544">
    <property type="component" value="Unassembled WGS sequence"/>
</dbReference>
<evidence type="ECO:0000256" key="5">
    <source>
        <dbReference type="SAM" id="MobiDB-lite"/>
    </source>
</evidence>
<evidence type="ECO:0000256" key="3">
    <source>
        <dbReference type="ARBA" id="ARBA00022989"/>
    </source>
</evidence>
<evidence type="ECO:0000313" key="8">
    <source>
        <dbReference type="EMBL" id="NIR74147.1"/>
    </source>
</evidence>
<proteinExistence type="predicted"/>
<evidence type="ECO:0000256" key="1">
    <source>
        <dbReference type="ARBA" id="ARBA00004141"/>
    </source>
</evidence>
<evidence type="ECO:0000256" key="6">
    <source>
        <dbReference type="SAM" id="Phobius"/>
    </source>
</evidence>
<feature type="transmembrane region" description="Helical" evidence="6">
    <location>
        <begin position="140"/>
        <end position="162"/>
    </location>
</feature>
<dbReference type="InterPro" id="IPR006977">
    <property type="entry name" value="Yip1_dom"/>
</dbReference>
<name>A0AAE5CA41_9BACT</name>
<feature type="region of interest" description="Disordered" evidence="5">
    <location>
        <begin position="33"/>
        <end position="71"/>
    </location>
</feature>
<feature type="transmembrane region" description="Helical" evidence="6">
    <location>
        <begin position="169"/>
        <end position="190"/>
    </location>
</feature>
<keyword evidence="4 6" id="KW-0472">Membrane</keyword>